<gene>
    <name evidence="3" type="ORF">P8625_14110</name>
</gene>
<dbReference type="RefSeq" id="WP_279652971.1">
    <property type="nucleotide sequence ID" value="NZ_CP122539.1"/>
</dbReference>
<dbReference type="Proteomes" id="UP001232001">
    <property type="component" value="Chromosome"/>
</dbReference>
<proteinExistence type="predicted"/>
<dbReference type="PANTHER" id="PTHR30535:SF34">
    <property type="entry name" value="MOLYBDATE-BINDING PROTEIN MOLA"/>
    <property type="match status" value="1"/>
</dbReference>
<dbReference type="InterPro" id="IPR054828">
    <property type="entry name" value="Vit_B12_bind_prot"/>
</dbReference>
<evidence type="ECO:0000313" key="4">
    <source>
        <dbReference type="Proteomes" id="UP001232001"/>
    </source>
</evidence>
<accession>A0ABY8L9S4</accession>
<dbReference type="EMBL" id="CP122539">
    <property type="protein sequence ID" value="WGH77118.1"/>
    <property type="molecule type" value="Genomic_DNA"/>
</dbReference>
<dbReference type="Gene3D" id="3.40.50.1980">
    <property type="entry name" value="Nitrogenase molybdenum iron protein domain"/>
    <property type="match status" value="2"/>
</dbReference>
<keyword evidence="3" id="KW-0675">Receptor</keyword>
<evidence type="ECO:0000259" key="2">
    <source>
        <dbReference type="PROSITE" id="PS50983"/>
    </source>
</evidence>
<dbReference type="NCBIfam" id="NF038402">
    <property type="entry name" value="TroA_like"/>
    <property type="match status" value="1"/>
</dbReference>
<dbReference type="Pfam" id="PF01497">
    <property type="entry name" value="Peripla_BP_2"/>
    <property type="match status" value="1"/>
</dbReference>
<protein>
    <submittedName>
        <fullName evidence="3">Helical backbone metal receptor</fullName>
    </submittedName>
</protein>
<evidence type="ECO:0000313" key="3">
    <source>
        <dbReference type="EMBL" id="WGH77118.1"/>
    </source>
</evidence>
<keyword evidence="4" id="KW-1185">Reference proteome</keyword>
<name>A0ABY8L9S4_9FLAO</name>
<dbReference type="SUPFAM" id="SSF53807">
    <property type="entry name" value="Helical backbone' metal receptor"/>
    <property type="match status" value="1"/>
</dbReference>
<feature type="domain" description="Fe/B12 periplasmic-binding" evidence="2">
    <location>
        <begin position="14"/>
        <end position="257"/>
    </location>
</feature>
<organism evidence="3 4">
    <name type="scientific">Tenacibaculum tangerinum</name>
    <dbReference type="NCBI Taxonomy" id="3038772"/>
    <lineage>
        <taxon>Bacteria</taxon>
        <taxon>Pseudomonadati</taxon>
        <taxon>Bacteroidota</taxon>
        <taxon>Flavobacteriia</taxon>
        <taxon>Flavobacteriales</taxon>
        <taxon>Flavobacteriaceae</taxon>
        <taxon>Tenacibaculum</taxon>
    </lineage>
</organism>
<sequence length="257" mass="29893">MKPNNLVFNKNHTRIISLVPSQTELLVDLGLEDNIVGITKFCVHPKHLLKTKTIVGGTKNIKVEKIKELQPDIILCNKEENTKEIVETCQNIAFTHISDICTLTDAKELIVLYGSFFSRKETAFKMISELDAKIIDFKNYVKNIPPKKVAYFIWKNPWMVAANNTFINHLLELNKFENVYSNKERYPEIDIEKLQHKKPELVLLSSEPFPFKEKHIKEVNTYIKPTVAILIDGEYFSWYGSRLLTAFDYFKQLHNCI</sequence>
<dbReference type="PANTHER" id="PTHR30535">
    <property type="entry name" value="VITAMIN B12-BINDING PROTEIN"/>
    <property type="match status" value="1"/>
</dbReference>
<dbReference type="InterPro" id="IPR002491">
    <property type="entry name" value="ABC_transptr_periplasmic_BD"/>
</dbReference>
<dbReference type="InterPro" id="IPR050902">
    <property type="entry name" value="ABC_Transporter_SBP"/>
</dbReference>
<dbReference type="PROSITE" id="PS50983">
    <property type="entry name" value="FE_B12_PBP"/>
    <property type="match status" value="1"/>
</dbReference>
<reference evidence="3 4" key="1">
    <citation type="submission" date="2023-04" db="EMBL/GenBank/DDBJ databases">
        <title>Tenacibaculum tangerinum sp. nov., isolated from sea tidal flat of South Korea.</title>
        <authorList>
            <person name="Lee S.H."/>
            <person name="Kim J.-J."/>
        </authorList>
    </citation>
    <scope>NUCLEOTIDE SEQUENCE [LARGE SCALE GENOMIC DNA]</scope>
    <source>
        <strain evidence="3 4">GRR-S3-23</strain>
    </source>
</reference>
<evidence type="ECO:0000256" key="1">
    <source>
        <dbReference type="ARBA" id="ARBA00022729"/>
    </source>
</evidence>
<keyword evidence="1" id="KW-0732">Signal</keyword>